<dbReference type="InParanoid" id="A0A084QPR7"/>
<dbReference type="OrthoDB" id="10499632at2759"/>
<dbReference type="Proteomes" id="UP000028524">
    <property type="component" value="Unassembled WGS sequence"/>
</dbReference>
<proteinExistence type="predicted"/>
<protein>
    <submittedName>
        <fullName evidence="1">Uncharacterized protein</fullName>
    </submittedName>
</protein>
<reference evidence="1 2" key="1">
    <citation type="journal article" date="2014" name="BMC Genomics">
        <title>Comparative genome sequencing reveals chemotype-specific gene clusters in the toxigenic black mold Stachybotrys.</title>
        <authorList>
            <person name="Semeiks J."/>
            <person name="Borek D."/>
            <person name="Otwinowski Z."/>
            <person name="Grishin N.V."/>
        </authorList>
    </citation>
    <scope>NUCLEOTIDE SEQUENCE [LARGE SCALE GENOMIC DNA]</scope>
    <source>
        <strain evidence="1 2">IBT 40285</strain>
    </source>
</reference>
<sequence length="204" mass="23448">MTNYDEQFENSLRQFRERRRLLGASQIHMKAAPAEVKSSCRNKLRRPGSVTFFWSPRAPEPWNKNIVWVMLGFDVRADLHLAEREVDQFEFRGRVIPIKVANRVAYRPQSLPASDVQQTAATTSAAAVITVPTTVDDEDDGDDCPVLIKRIITACTWWLTLTTSSQQCCSSPSDSIFKTFVIRIARHRPQSHHDPWRRKPTIHF</sequence>
<evidence type="ECO:0000313" key="2">
    <source>
        <dbReference type="Proteomes" id="UP000028524"/>
    </source>
</evidence>
<keyword evidence="2" id="KW-1185">Reference proteome</keyword>
<dbReference type="EMBL" id="KL660533">
    <property type="protein sequence ID" value="KFA65952.1"/>
    <property type="molecule type" value="Genomic_DNA"/>
</dbReference>
<gene>
    <name evidence="1" type="ORF">S40285_09979</name>
</gene>
<dbReference type="AlphaFoldDB" id="A0A084QPR7"/>
<dbReference type="STRING" id="1283841.A0A084QPR7"/>
<organism evidence="1 2">
    <name type="scientific">Stachybotrys chlorohalonatus (strain IBT 40285)</name>
    <dbReference type="NCBI Taxonomy" id="1283841"/>
    <lineage>
        <taxon>Eukaryota</taxon>
        <taxon>Fungi</taxon>
        <taxon>Dikarya</taxon>
        <taxon>Ascomycota</taxon>
        <taxon>Pezizomycotina</taxon>
        <taxon>Sordariomycetes</taxon>
        <taxon>Hypocreomycetidae</taxon>
        <taxon>Hypocreales</taxon>
        <taxon>Stachybotryaceae</taxon>
        <taxon>Stachybotrys</taxon>
    </lineage>
</organism>
<dbReference type="HOGENOM" id="CLU_1344026_0_0_1"/>
<evidence type="ECO:0000313" key="1">
    <source>
        <dbReference type="EMBL" id="KFA65952.1"/>
    </source>
</evidence>
<accession>A0A084QPR7</accession>
<dbReference type="OMA" id="IITACTW"/>
<name>A0A084QPR7_STAC4</name>